<feature type="compositionally biased region" description="Basic residues" evidence="1">
    <location>
        <begin position="41"/>
        <end position="61"/>
    </location>
</feature>
<accession>A0A183C2M3</accession>
<dbReference type="PRINTS" id="PR01217">
    <property type="entry name" value="PRICHEXTENSN"/>
</dbReference>
<proteinExistence type="predicted"/>
<keyword evidence="2" id="KW-1185">Reference proteome</keyword>
<feature type="region of interest" description="Disordered" evidence="1">
    <location>
        <begin position="38"/>
        <end position="72"/>
    </location>
</feature>
<evidence type="ECO:0000313" key="2">
    <source>
        <dbReference type="Proteomes" id="UP000050741"/>
    </source>
</evidence>
<sequence>MTEQYQSTSDHNQSLVRIQWALSDESDDGDVLALLRTARNPTRHPSRRRARTTRHRRHNNNRHNNNNGSSEFYNFGQQLRMNGSDLGFDSWGIMGNDDWDQSAQSIGTYDLLEIGDFRDSAEENGTRRLELGTLYESGLTEQQAVNNDEGDEDDADTFWSIESALNPSPPTESLELDQQNEIETLPTPPETLPTPPETLPTPPETLPTPPETLPTPPETLPTPPETLPTPPETLPTPPETLPTPPETLPTSPETLPTPPETLPTSPLAHVATAHSSIDHKRKRLPISPKHVVKLRGSAVVIRVGCRKNSSS</sequence>
<protein>
    <submittedName>
        <fullName evidence="3">Extensin-like</fullName>
    </submittedName>
</protein>
<name>A0A183C2M3_GLOPA</name>
<dbReference type="AlphaFoldDB" id="A0A183C2M3"/>
<reference evidence="2" key="1">
    <citation type="submission" date="2014-05" db="EMBL/GenBank/DDBJ databases">
        <title>The genome and life-stage specific transcriptomes of Globodera pallida elucidate key aspects of plant parasitism by a cyst nematode.</title>
        <authorList>
            <person name="Cotton J.A."/>
            <person name="Lilley C.J."/>
            <person name="Jones L.M."/>
            <person name="Kikuchi T."/>
            <person name="Reid A.J."/>
            <person name="Thorpe P."/>
            <person name="Tsai I.J."/>
            <person name="Beasley H."/>
            <person name="Blok V."/>
            <person name="Cock P.J.A."/>
            <person name="Van den Akker S.E."/>
            <person name="Holroyd N."/>
            <person name="Hunt M."/>
            <person name="Mantelin S."/>
            <person name="Naghra H."/>
            <person name="Pain A."/>
            <person name="Palomares-Rius J.E."/>
            <person name="Zarowiecki M."/>
            <person name="Berriman M."/>
            <person name="Jones J.T."/>
            <person name="Urwin P.E."/>
        </authorList>
    </citation>
    <scope>NUCLEOTIDE SEQUENCE [LARGE SCALE GENOMIC DNA]</scope>
    <source>
        <strain evidence="2">Lindley</strain>
    </source>
</reference>
<reference evidence="3" key="2">
    <citation type="submission" date="2016-06" db="UniProtKB">
        <authorList>
            <consortium name="WormBaseParasite"/>
        </authorList>
    </citation>
    <scope>IDENTIFICATION</scope>
</reference>
<feature type="compositionally biased region" description="Pro residues" evidence="1">
    <location>
        <begin position="186"/>
        <end position="247"/>
    </location>
</feature>
<evidence type="ECO:0000313" key="3">
    <source>
        <dbReference type="WBParaSite" id="GPLIN_000711700"/>
    </source>
</evidence>
<feature type="region of interest" description="Disordered" evidence="1">
    <location>
        <begin position="184"/>
        <end position="262"/>
    </location>
</feature>
<evidence type="ECO:0000256" key="1">
    <source>
        <dbReference type="SAM" id="MobiDB-lite"/>
    </source>
</evidence>
<organism evidence="2 3">
    <name type="scientific">Globodera pallida</name>
    <name type="common">Potato cyst nematode worm</name>
    <name type="synonym">Heterodera pallida</name>
    <dbReference type="NCBI Taxonomy" id="36090"/>
    <lineage>
        <taxon>Eukaryota</taxon>
        <taxon>Metazoa</taxon>
        <taxon>Ecdysozoa</taxon>
        <taxon>Nematoda</taxon>
        <taxon>Chromadorea</taxon>
        <taxon>Rhabditida</taxon>
        <taxon>Tylenchina</taxon>
        <taxon>Tylenchomorpha</taxon>
        <taxon>Tylenchoidea</taxon>
        <taxon>Heteroderidae</taxon>
        <taxon>Heteroderinae</taxon>
        <taxon>Globodera</taxon>
    </lineage>
</organism>
<dbReference type="WBParaSite" id="GPLIN_000711700">
    <property type="protein sequence ID" value="GPLIN_000711700"/>
    <property type="gene ID" value="GPLIN_000711700"/>
</dbReference>
<dbReference type="Proteomes" id="UP000050741">
    <property type="component" value="Unassembled WGS sequence"/>
</dbReference>